<organism evidence="11 12">
    <name type="scientific">Apatococcus lobatus</name>
    <dbReference type="NCBI Taxonomy" id="904363"/>
    <lineage>
        <taxon>Eukaryota</taxon>
        <taxon>Viridiplantae</taxon>
        <taxon>Chlorophyta</taxon>
        <taxon>core chlorophytes</taxon>
        <taxon>Trebouxiophyceae</taxon>
        <taxon>Chlorellales</taxon>
        <taxon>Chlorellaceae</taxon>
        <taxon>Apatococcus</taxon>
    </lineage>
</organism>
<evidence type="ECO:0000256" key="5">
    <source>
        <dbReference type="ARBA" id="ARBA00022525"/>
    </source>
</evidence>
<dbReference type="PANTHER" id="PTHR31451">
    <property type="match status" value="1"/>
</dbReference>
<evidence type="ECO:0000256" key="7">
    <source>
        <dbReference type="ARBA" id="ARBA00022801"/>
    </source>
</evidence>
<dbReference type="GO" id="GO:0016985">
    <property type="term" value="F:mannan endo-1,4-beta-mannosidase activity"/>
    <property type="evidence" value="ECO:0007669"/>
    <property type="project" value="UniProtKB-EC"/>
</dbReference>
<evidence type="ECO:0000256" key="9">
    <source>
        <dbReference type="SAM" id="MobiDB-lite"/>
    </source>
</evidence>
<keyword evidence="8" id="KW-0326">Glycosidase</keyword>
<dbReference type="InterPro" id="IPR001547">
    <property type="entry name" value="Glyco_hydro_5"/>
</dbReference>
<dbReference type="PANTHER" id="PTHR31451:SF39">
    <property type="entry name" value="MANNAN ENDO-1,4-BETA-MANNOSIDASE 1"/>
    <property type="match status" value="1"/>
</dbReference>
<comment type="similarity">
    <text evidence="3">Belongs to the glycosyl hydrolase 5 (cellulase A) family.</text>
</comment>
<comment type="caution">
    <text evidence="11">The sequence shown here is derived from an EMBL/GenBank/DDBJ whole genome shotgun (WGS) entry which is preliminary data.</text>
</comment>
<evidence type="ECO:0000256" key="1">
    <source>
        <dbReference type="ARBA" id="ARBA00001678"/>
    </source>
</evidence>
<reference evidence="11 12" key="1">
    <citation type="journal article" date="2024" name="Nat. Commun.">
        <title>Phylogenomics reveals the evolutionary origins of lichenization in chlorophyte algae.</title>
        <authorList>
            <person name="Puginier C."/>
            <person name="Libourel C."/>
            <person name="Otte J."/>
            <person name="Skaloud P."/>
            <person name="Haon M."/>
            <person name="Grisel S."/>
            <person name="Petersen M."/>
            <person name="Berrin J.G."/>
            <person name="Delaux P.M."/>
            <person name="Dal Grande F."/>
            <person name="Keller J."/>
        </authorList>
    </citation>
    <scope>NUCLEOTIDE SEQUENCE [LARGE SCALE GENOMIC DNA]</scope>
    <source>
        <strain evidence="11 12">SAG 2145</strain>
    </source>
</reference>
<dbReference type="SUPFAM" id="SSF51445">
    <property type="entry name" value="(Trans)glycosidases"/>
    <property type="match status" value="1"/>
</dbReference>
<keyword evidence="6" id="KW-0732">Signal</keyword>
<keyword evidence="12" id="KW-1185">Reference proteome</keyword>
<evidence type="ECO:0000256" key="4">
    <source>
        <dbReference type="ARBA" id="ARBA00012706"/>
    </source>
</evidence>
<feature type="compositionally biased region" description="Polar residues" evidence="9">
    <location>
        <begin position="213"/>
        <end position="223"/>
    </location>
</feature>
<dbReference type="EMBL" id="JALJOS010000008">
    <property type="protein sequence ID" value="KAK9835883.1"/>
    <property type="molecule type" value="Genomic_DNA"/>
</dbReference>
<proteinExistence type="inferred from homology"/>
<dbReference type="InterPro" id="IPR045053">
    <property type="entry name" value="MAN-like"/>
</dbReference>
<sequence length="603" mass="67399">MASEGLSSQLKEMGTNSPAHKRIPMDSYSSGRPGRGLCSCKSITTSTCIAVLTCCALYISLYKTGLLQTAAKDPVAVSALPDDLGSFVRVSGTQFELHCRPFHIVGFNAHDLVPKAMINPWEYSTEGGETGEKLIRDSFAVAAAAGFNVVRTYAHTTDSRYPFQDPDGEWREDVLAALDFVVEAARAHGIRVMLSFADNWKYIGGVPEYLDRSTTAPQRQQNRPPDAIGDSDLGEYDEETRMYELERHTLFYTDEGARELYKEHVQKIMQRKNTITGMAYKDDPIILGWALLNELRCESWKVPGCPNWVQSWIEEMAAFVKEQDPRHLLTVGMEGFWGRGSMAAGNNPGQWAEETGQNFTRNHLPSAIDFATTHIWPDNWEQTSPEFQMQWLAAHIKEAEDRLHKPLLLEEFGKKLDKNVGKEQFLADIKEKRDPIFRTLLAIVKASVKTERALQGWLFWRWDVPVYSGSHQEDYAVRPTGTTFRYLAAHAHMLRSIQNSRAPRADCNVKMGCWMAVDPDANSSNKLPADKRKCVNKPQVCRSYWAAKSIAEEHGMPTAKVADDDGPVAEIYPSESACCRPGLGAFRHGCSGLLGLLQTAAGP</sequence>
<dbReference type="EC" id="3.2.1.78" evidence="4"/>
<dbReference type="GO" id="GO:0005576">
    <property type="term" value="C:extracellular region"/>
    <property type="evidence" value="ECO:0007669"/>
    <property type="project" value="UniProtKB-SubCell"/>
</dbReference>
<dbReference type="AlphaFoldDB" id="A0AAW1RQ37"/>
<dbReference type="Gene3D" id="3.20.20.80">
    <property type="entry name" value="Glycosidases"/>
    <property type="match status" value="1"/>
</dbReference>
<evidence type="ECO:0000313" key="12">
    <source>
        <dbReference type="Proteomes" id="UP001438707"/>
    </source>
</evidence>
<evidence type="ECO:0000256" key="6">
    <source>
        <dbReference type="ARBA" id="ARBA00022729"/>
    </source>
</evidence>
<feature type="domain" description="Glycoside hydrolase family 5" evidence="10">
    <location>
        <begin position="86"/>
        <end position="463"/>
    </location>
</feature>
<gene>
    <name evidence="11" type="ORF">WJX74_010183</name>
</gene>
<dbReference type="GO" id="GO:0000272">
    <property type="term" value="P:polysaccharide catabolic process"/>
    <property type="evidence" value="ECO:0007669"/>
    <property type="project" value="InterPro"/>
</dbReference>
<dbReference type="Proteomes" id="UP001438707">
    <property type="component" value="Unassembled WGS sequence"/>
</dbReference>
<evidence type="ECO:0000256" key="2">
    <source>
        <dbReference type="ARBA" id="ARBA00004613"/>
    </source>
</evidence>
<evidence type="ECO:0000256" key="3">
    <source>
        <dbReference type="ARBA" id="ARBA00005641"/>
    </source>
</evidence>
<evidence type="ECO:0000313" key="11">
    <source>
        <dbReference type="EMBL" id="KAK9835883.1"/>
    </source>
</evidence>
<accession>A0AAW1RQ37</accession>
<evidence type="ECO:0000256" key="8">
    <source>
        <dbReference type="ARBA" id="ARBA00023295"/>
    </source>
</evidence>
<protein>
    <recommendedName>
        <fullName evidence="4">mannan endo-1,4-beta-mannosidase</fullName>
        <ecNumber evidence="4">3.2.1.78</ecNumber>
    </recommendedName>
</protein>
<feature type="region of interest" description="Disordered" evidence="9">
    <location>
        <begin position="213"/>
        <end position="233"/>
    </location>
</feature>
<keyword evidence="7" id="KW-0378">Hydrolase</keyword>
<keyword evidence="5" id="KW-0964">Secreted</keyword>
<feature type="compositionally biased region" description="Polar residues" evidence="9">
    <location>
        <begin position="1"/>
        <end position="18"/>
    </location>
</feature>
<feature type="region of interest" description="Disordered" evidence="9">
    <location>
        <begin position="1"/>
        <end position="32"/>
    </location>
</feature>
<comment type="catalytic activity">
    <reaction evidence="1">
        <text>Random hydrolysis of (1-&gt;4)-beta-D-mannosidic linkages in mannans, galactomannans and glucomannans.</text>
        <dbReference type="EC" id="3.2.1.78"/>
    </reaction>
</comment>
<evidence type="ECO:0000259" key="10">
    <source>
        <dbReference type="Pfam" id="PF26410"/>
    </source>
</evidence>
<dbReference type="Pfam" id="PF26410">
    <property type="entry name" value="GH5_mannosidase"/>
    <property type="match status" value="1"/>
</dbReference>
<name>A0AAW1RQ37_9CHLO</name>
<dbReference type="InterPro" id="IPR017853">
    <property type="entry name" value="GH"/>
</dbReference>
<comment type="subcellular location">
    <subcellularLocation>
        <location evidence="2">Secreted</location>
    </subcellularLocation>
</comment>